<gene>
    <name evidence="3" type="ORF">F4556_003763</name>
</gene>
<protein>
    <recommendedName>
        <fullName evidence="5">DUF2637 domain-containing protein</fullName>
    </recommendedName>
</protein>
<dbReference type="Proteomes" id="UP000573327">
    <property type="component" value="Unassembled WGS sequence"/>
</dbReference>
<keyword evidence="2" id="KW-0812">Transmembrane</keyword>
<feature type="region of interest" description="Disordered" evidence="1">
    <location>
        <begin position="135"/>
        <end position="186"/>
    </location>
</feature>
<feature type="transmembrane region" description="Helical" evidence="2">
    <location>
        <begin position="12"/>
        <end position="37"/>
    </location>
</feature>
<dbReference type="Pfam" id="PF10935">
    <property type="entry name" value="DUF2637"/>
    <property type="match status" value="1"/>
</dbReference>
<feature type="compositionally biased region" description="Basic and acidic residues" evidence="1">
    <location>
        <begin position="234"/>
        <end position="246"/>
    </location>
</feature>
<proteinExistence type="predicted"/>
<keyword evidence="2" id="KW-1133">Transmembrane helix</keyword>
<evidence type="ECO:0000313" key="4">
    <source>
        <dbReference type="Proteomes" id="UP000573327"/>
    </source>
</evidence>
<accession>A0A7W7SD14</accession>
<dbReference type="AlphaFoldDB" id="A0A7W7SD14"/>
<feature type="region of interest" description="Disordered" evidence="1">
    <location>
        <begin position="200"/>
        <end position="253"/>
    </location>
</feature>
<keyword evidence="4" id="KW-1185">Reference proteome</keyword>
<evidence type="ECO:0000256" key="1">
    <source>
        <dbReference type="SAM" id="MobiDB-lite"/>
    </source>
</evidence>
<comment type="caution">
    <text evidence="3">The sequence shown here is derived from an EMBL/GenBank/DDBJ whole genome shotgun (WGS) entry which is preliminary data.</text>
</comment>
<dbReference type="EMBL" id="JACHJR010000001">
    <property type="protein sequence ID" value="MBB4948228.1"/>
    <property type="molecule type" value="Genomic_DNA"/>
</dbReference>
<dbReference type="InterPro" id="IPR021235">
    <property type="entry name" value="DUF2637"/>
</dbReference>
<sequence>MPTAPPTGSGAFARTITTVVMAVIAALAFTFSFGNVWSLALRLGIPRPVAPLIAPMVDLSVVGLLVALHHLATTGTHPDQLRSARWLMHLCGLLTLALNTAEPLLAHHWGRAALDTVAPTLLLGWGTVGPTLLRHLHHPPTTGPADRAPAITQPTQGDGMAEETGNGYTATDRAQDTGPRPPVGDDNAMLTLASATGVLPDEWSGTLDDPGPAQNGGPPIYSRDTPTAGLSGHVGEEPTTGRDKPVGRPPGADMARLREIGLQAATAEGKLTRAVVERAVRAAGLPLGSSRLTELMNDLRPRWNPEAGRPHPEAA</sequence>
<evidence type="ECO:0000313" key="3">
    <source>
        <dbReference type="EMBL" id="MBB4948228.1"/>
    </source>
</evidence>
<dbReference type="RefSeq" id="WP_246511046.1">
    <property type="nucleotide sequence ID" value="NZ_JACHJR010000001.1"/>
</dbReference>
<reference evidence="3 4" key="1">
    <citation type="submission" date="2020-08" db="EMBL/GenBank/DDBJ databases">
        <title>Sequencing the genomes of 1000 actinobacteria strains.</title>
        <authorList>
            <person name="Klenk H.-P."/>
        </authorList>
    </citation>
    <scope>NUCLEOTIDE SEQUENCE [LARGE SCALE GENOMIC DNA]</scope>
    <source>
        <strain evidence="3 4">DSM 44786</strain>
    </source>
</reference>
<feature type="transmembrane region" description="Helical" evidence="2">
    <location>
        <begin position="49"/>
        <end position="72"/>
    </location>
</feature>
<evidence type="ECO:0008006" key="5">
    <source>
        <dbReference type="Google" id="ProtNLM"/>
    </source>
</evidence>
<keyword evidence="2" id="KW-0472">Membrane</keyword>
<evidence type="ECO:0000256" key="2">
    <source>
        <dbReference type="SAM" id="Phobius"/>
    </source>
</evidence>
<organism evidence="3 4">
    <name type="scientific">Kitasatospora gansuensis</name>
    <dbReference type="NCBI Taxonomy" id="258050"/>
    <lineage>
        <taxon>Bacteria</taxon>
        <taxon>Bacillati</taxon>
        <taxon>Actinomycetota</taxon>
        <taxon>Actinomycetes</taxon>
        <taxon>Kitasatosporales</taxon>
        <taxon>Streptomycetaceae</taxon>
        <taxon>Kitasatospora</taxon>
    </lineage>
</organism>
<name>A0A7W7SD14_9ACTN</name>